<accession>A0ABQ9HG98</accession>
<keyword evidence="2" id="KW-1185">Reference proteome</keyword>
<evidence type="ECO:0000313" key="1">
    <source>
        <dbReference type="EMBL" id="KAJ8883269.1"/>
    </source>
</evidence>
<protein>
    <submittedName>
        <fullName evidence="1">Uncharacterized protein</fullName>
    </submittedName>
</protein>
<name>A0ABQ9HG98_9NEOP</name>
<proteinExistence type="predicted"/>
<sequence length="372" mass="42471">MQTFLTHTKLKNYYVEKRHAHALGRGVNTHYKPKNYYVEKRHAHALGRGEEEEEKEEEEPHIGSILRIIFFPIDPSNQLLHFGHIVTDHLLFSVRLGSLTDYPGLRPPGVTSVWQVSATGFAAGGKASHSTTRRLDHMTSASQSCTTRAILLYMEGGQCRCFIVCAARHAAFALYQASALTFEYNLCWFLKMERCCAGRDLQEDCSVLNQAHPEYFTVRLSESDKDLLETRIKCLNVQCACLYDRCTFLSNFRIFLRVCCDPFTKHKKNVYKGPKTISFSFYKKYQVSIEPVPGKKLCISCRKFVIQEANTNKKEHENESNSSRMIDCSPIKVKKIKIDKRTAYLKNTAQCVHESFTAQASKALSIKNPICN</sequence>
<dbReference type="Proteomes" id="UP001159363">
    <property type="component" value="Chromosome 4"/>
</dbReference>
<evidence type="ECO:0000313" key="2">
    <source>
        <dbReference type="Proteomes" id="UP001159363"/>
    </source>
</evidence>
<organism evidence="1 2">
    <name type="scientific">Dryococelus australis</name>
    <dbReference type="NCBI Taxonomy" id="614101"/>
    <lineage>
        <taxon>Eukaryota</taxon>
        <taxon>Metazoa</taxon>
        <taxon>Ecdysozoa</taxon>
        <taxon>Arthropoda</taxon>
        <taxon>Hexapoda</taxon>
        <taxon>Insecta</taxon>
        <taxon>Pterygota</taxon>
        <taxon>Neoptera</taxon>
        <taxon>Polyneoptera</taxon>
        <taxon>Phasmatodea</taxon>
        <taxon>Verophasmatodea</taxon>
        <taxon>Anareolatae</taxon>
        <taxon>Phasmatidae</taxon>
        <taxon>Eurycanthinae</taxon>
        <taxon>Dryococelus</taxon>
    </lineage>
</organism>
<dbReference type="EMBL" id="JARBHB010000005">
    <property type="protein sequence ID" value="KAJ8883269.1"/>
    <property type="molecule type" value="Genomic_DNA"/>
</dbReference>
<gene>
    <name evidence="1" type="ORF">PR048_015111</name>
</gene>
<comment type="caution">
    <text evidence="1">The sequence shown here is derived from an EMBL/GenBank/DDBJ whole genome shotgun (WGS) entry which is preliminary data.</text>
</comment>
<reference evidence="1 2" key="1">
    <citation type="submission" date="2023-02" db="EMBL/GenBank/DDBJ databases">
        <title>LHISI_Scaffold_Assembly.</title>
        <authorList>
            <person name="Stuart O.P."/>
            <person name="Cleave R."/>
            <person name="Magrath M.J.L."/>
            <person name="Mikheyev A.S."/>
        </authorList>
    </citation>
    <scope>NUCLEOTIDE SEQUENCE [LARGE SCALE GENOMIC DNA]</scope>
    <source>
        <strain evidence="1">Daus_M_001</strain>
        <tissue evidence="1">Leg muscle</tissue>
    </source>
</reference>